<dbReference type="EMBL" id="CP126970">
    <property type="protein sequence ID" value="WIM71032.1"/>
    <property type="molecule type" value="Genomic_DNA"/>
</dbReference>
<dbReference type="Proteomes" id="UP001238805">
    <property type="component" value="Chromosome"/>
</dbReference>
<name>A0ABY8VPM5_9CORY</name>
<evidence type="ECO:0000313" key="2">
    <source>
        <dbReference type="Proteomes" id="UP001238805"/>
    </source>
</evidence>
<evidence type="ECO:0000313" key="1">
    <source>
        <dbReference type="EMBL" id="WIM71032.1"/>
    </source>
</evidence>
<evidence type="ECO:0008006" key="3">
    <source>
        <dbReference type="Google" id="ProtNLM"/>
    </source>
</evidence>
<protein>
    <recommendedName>
        <fullName evidence="3">Nucleotidyl transferase AbiEii/AbiGii toxin family protein</fullName>
    </recommendedName>
</protein>
<accession>A0ABY8VPM5</accession>
<proteinExistence type="predicted"/>
<dbReference type="RefSeq" id="WP_284875607.1">
    <property type="nucleotide sequence ID" value="NZ_CP126970.1"/>
</dbReference>
<reference evidence="1 2" key="1">
    <citation type="submission" date="2023-05" db="EMBL/GenBank/DDBJ databases">
        <title>Corynebacterium suedekumii sp. nov. and Corynebacterium breve sp. nov. isolated from raw cow's milk.</title>
        <authorList>
            <person name="Baer M.K."/>
            <person name="Mehl L."/>
            <person name="Hellmuth R."/>
            <person name="Marke G."/>
            <person name="Lipski A."/>
        </authorList>
    </citation>
    <scope>NUCLEOTIDE SEQUENCE [LARGE SCALE GENOMIC DNA]</scope>
    <source>
        <strain evidence="1 2">LM112</strain>
    </source>
</reference>
<gene>
    <name evidence="1" type="ORF">QP029_04285</name>
</gene>
<keyword evidence="2" id="KW-1185">Reference proteome</keyword>
<sequence>MHKILASAARLQEVVPDAVRVGGTAVGLYAHHRVSFDHDHVLTDLVSRYDTVLQAMEDTEGWVLAQRYSRPPVTIMGSLDGVEAGLRQLRRARPLEVEEVALGDGRTVTVPTFDEMLRIKAWLVLQRRSVRDYLDVAALIDAGSVDRATGALRGMDDFYDAGEPETVTVRLAEALISPSVSDPRVLDDLPRYRNLDRRWHDWSTVEALCRKVGARL</sequence>
<organism evidence="1 2">
    <name type="scientific">Corynebacterium suedekumii</name>
    <dbReference type="NCBI Taxonomy" id="3049801"/>
    <lineage>
        <taxon>Bacteria</taxon>
        <taxon>Bacillati</taxon>
        <taxon>Actinomycetota</taxon>
        <taxon>Actinomycetes</taxon>
        <taxon>Mycobacteriales</taxon>
        <taxon>Corynebacteriaceae</taxon>
        <taxon>Corynebacterium</taxon>
    </lineage>
</organism>